<feature type="domain" description="Rho-GAP" evidence="7">
    <location>
        <begin position="269"/>
        <end position="461"/>
    </location>
</feature>
<dbReference type="FunFam" id="1.10.555.10:FF:000001">
    <property type="entry name" value="Rho GTPase activating protein 44"/>
    <property type="match status" value="1"/>
</dbReference>
<keyword evidence="4" id="KW-0597">Phosphoprotein</keyword>
<proteinExistence type="predicted"/>
<dbReference type="SMART" id="SM00324">
    <property type="entry name" value="RhoGAP"/>
    <property type="match status" value="1"/>
</dbReference>
<dbReference type="GO" id="GO:0005096">
    <property type="term" value="F:GTPase activator activity"/>
    <property type="evidence" value="ECO:0007669"/>
    <property type="project" value="UniProtKB-KW"/>
</dbReference>
<organism evidence="9 10">
    <name type="scientific">Pleurodeles waltl</name>
    <name type="common">Iberian ribbed newt</name>
    <dbReference type="NCBI Taxonomy" id="8319"/>
    <lineage>
        <taxon>Eukaryota</taxon>
        <taxon>Metazoa</taxon>
        <taxon>Chordata</taxon>
        <taxon>Craniata</taxon>
        <taxon>Vertebrata</taxon>
        <taxon>Euteleostomi</taxon>
        <taxon>Amphibia</taxon>
        <taxon>Batrachia</taxon>
        <taxon>Caudata</taxon>
        <taxon>Salamandroidea</taxon>
        <taxon>Salamandridae</taxon>
        <taxon>Pleurodelinae</taxon>
        <taxon>Pleurodeles</taxon>
    </lineage>
</organism>
<dbReference type="PROSITE" id="PS51021">
    <property type="entry name" value="BAR"/>
    <property type="match status" value="1"/>
</dbReference>
<protein>
    <recommendedName>
        <fullName evidence="11">SH3 domain-binding protein 1</fullName>
    </recommendedName>
</protein>
<gene>
    <name evidence="9" type="ORF">NDU88_005462</name>
</gene>
<evidence type="ECO:0000313" key="10">
    <source>
        <dbReference type="Proteomes" id="UP001066276"/>
    </source>
</evidence>
<comment type="subcellular location">
    <subcellularLocation>
        <location evidence="1">Cytoplasm</location>
        <location evidence="1">Cytosol</location>
    </subcellularLocation>
</comment>
<dbReference type="SUPFAM" id="SSF48350">
    <property type="entry name" value="GTPase activation domain, GAP"/>
    <property type="match status" value="1"/>
</dbReference>
<accession>A0AAV7TCN0</accession>
<dbReference type="SUPFAM" id="SSF103657">
    <property type="entry name" value="BAR/IMD domain-like"/>
    <property type="match status" value="1"/>
</dbReference>
<dbReference type="FunFam" id="1.20.1270.60:FF:000053">
    <property type="entry name" value="SH3 domain-binding protein 1"/>
    <property type="match status" value="1"/>
</dbReference>
<dbReference type="Pfam" id="PF00620">
    <property type="entry name" value="RhoGAP"/>
    <property type="match status" value="1"/>
</dbReference>
<keyword evidence="10" id="KW-1185">Reference proteome</keyword>
<reference evidence="9" key="1">
    <citation type="journal article" date="2022" name="bioRxiv">
        <title>Sequencing and chromosome-scale assembly of the giantPleurodeles waltlgenome.</title>
        <authorList>
            <person name="Brown T."/>
            <person name="Elewa A."/>
            <person name="Iarovenko S."/>
            <person name="Subramanian E."/>
            <person name="Araus A.J."/>
            <person name="Petzold A."/>
            <person name="Susuki M."/>
            <person name="Suzuki K.-i.T."/>
            <person name="Hayashi T."/>
            <person name="Toyoda A."/>
            <person name="Oliveira C."/>
            <person name="Osipova E."/>
            <person name="Leigh N.D."/>
            <person name="Simon A."/>
            <person name="Yun M.H."/>
        </authorList>
    </citation>
    <scope>NUCLEOTIDE SEQUENCE</scope>
    <source>
        <strain evidence="9">20211129_DDA</strain>
        <tissue evidence="9">Liver</tissue>
    </source>
</reference>
<dbReference type="Gene3D" id="1.20.1270.60">
    <property type="entry name" value="Arfaptin homology (AH) domain/BAR domain"/>
    <property type="match status" value="1"/>
</dbReference>
<dbReference type="GO" id="GO:0032956">
    <property type="term" value="P:regulation of actin cytoskeleton organization"/>
    <property type="evidence" value="ECO:0007669"/>
    <property type="project" value="TreeGrafter"/>
</dbReference>
<dbReference type="EMBL" id="JANPWB010000007">
    <property type="protein sequence ID" value="KAJ1173633.1"/>
    <property type="molecule type" value="Genomic_DNA"/>
</dbReference>
<evidence type="ECO:0000256" key="1">
    <source>
        <dbReference type="ARBA" id="ARBA00004514"/>
    </source>
</evidence>
<evidence type="ECO:0008006" key="11">
    <source>
        <dbReference type="Google" id="ProtNLM"/>
    </source>
</evidence>
<sequence length="693" mass="75600">MMKKHLNRMRQLANHTAGRSQEVADLLNEDLLLVDQRVEPVKKAAHVVSKRLQACMQGQSGSDLEKRLKKLPLMSLCTAMVESMNELDPDSIIRRTLELTYWTESKLARDLATYELSLEKDVVQPLQKLSEEELPGILKRKKQLQKLITDFNSAKARYNQALRSSSTGVGIGTVAGTGGASKLEMLKEEEEDLKRKLEQCKDEYLADLYHFATKEDDYAKYFVNLLDIQAEYHRRSLNSLDRVLTELKESHNMTDSLLKDSSLSGVYGIDLETHLEKFSREIALPIEACVMMLLSKGMNEEGLFRLAAGASTLRKLKMSLAGGSGAMEEFYTEPHAVAGALKSYLRELPEPLMTFELYEDWMKAASLKEPEGRLEAFRAAFNKLPERNQTNLRYLVKFLSKLAENQEVNKMTPGNIAIVLGPNLLWPRIDKDSSELDMASVSSILVVGVVEGLIQSADDLFPGEFDFNVSGTFDPPTATASMPQDGNDTPLEGAGPQVSDVVTPVSTAKEISLTPAEGKDAGAPIPASIQKPAPKAVPENASPPPLHVAERMAAGLAPPDQNSPSTLRRVKKPAPARPSIPPPIQPRVAPPTGTSADAPESPGAPKTIPRRGGSVRTPGGPPPPIPPQPVKRQSRTSMVVHADPRSGEPEDKGSADEAQPPGSTQEAPCEAPVQKAGPPPVPLPRARRLSSEN</sequence>
<dbReference type="SMART" id="SM00721">
    <property type="entry name" value="BAR"/>
    <property type="match status" value="1"/>
</dbReference>
<feature type="compositionally biased region" description="Basic and acidic residues" evidence="6">
    <location>
        <begin position="642"/>
        <end position="655"/>
    </location>
</feature>
<dbReference type="InterPro" id="IPR027267">
    <property type="entry name" value="AH/BAR_dom_sf"/>
</dbReference>
<keyword evidence="3" id="KW-0963">Cytoplasm</keyword>
<feature type="compositionally biased region" description="Polar residues" evidence="6">
    <location>
        <begin position="478"/>
        <end position="487"/>
    </location>
</feature>
<dbReference type="Proteomes" id="UP001066276">
    <property type="component" value="Chromosome 4_1"/>
</dbReference>
<evidence type="ECO:0000259" key="7">
    <source>
        <dbReference type="PROSITE" id="PS50238"/>
    </source>
</evidence>
<evidence type="ECO:0000256" key="3">
    <source>
        <dbReference type="ARBA" id="ARBA00022490"/>
    </source>
</evidence>
<evidence type="ECO:0000313" key="9">
    <source>
        <dbReference type="EMBL" id="KAJ1173633.1"/>
    </source>
</evidence>
<dbReference type="GO" id="GO:0005829">
    <property type="term" value="C:cytosol"/>
    <property type="evidence" value="ECO:0007669"/>
    <property type="project" value="UniProtKB-SubCell"/>
</dbReference>
<evidence type="ECO:0000256" key="2">
    <source>
        <dbReference type="ARBA" id="ARBA00022468"/>
    </source>
</evidence>
<keyword evidence="5" id="KW-0175">Coiled coil</keyword>
<feature type="region of interest" description="Disordered" evidence="6">
    <location>
        <begin position="472"/>
        <end position="497"/>
    </location>
</feature>
<dbReference type="GO" id="GO:0035020">
    <property type="term" value="P:regulation of Rac protein signal transduction"/>
    <property type="evidence" value="ECO:0007669"/>
    <property type="project" value="TreeGrafter"/>
</dbReference>
<dbReference type="InterPro" id="IPR004148">
    <property type="entry name" value="BAR_dom"/>
</dbReference>
<name>A0AAV7TCN0_PLEWA</name>
<dbReference type="InterPro" id="IPR000198">
    <property type="entry name" value="RhoGAP_dom"/>
</dbReference>
<feature type="compositionally biased region" description="Pro residues" evidence="6">
    <location>
        <begin position="619"/>
        <end position="629"/>
    </location>
</feature>
<feature type="domain" description="BAR" evidence="8">
    <location>
        <begin position="16"/>
        <end position="253"/>
    </location>
</feature>
<evidence type="ECO:0000256" key="4">
    <source>
        <dbReference type="ARBA" id="ARBA00022553"/>
    </source>
</evidence>
<feature type="region of interest" description="Disordered" evidence="6">
    <location>
        <begin position="513"/>
        <end position="693"/>
    </location>
</feature>
<dbReference type="InterPro" id="IPR008936">
    <property type="entry name" value="Rho_GTPase_activation_prot"/>
</dbReference>
<keyword evidence="2" id="KW-0343">GTPase activation</keyword>
<dbReference type="Pfam" id="PF03114">
    <property type="entry name" value="BAR"/>
    <property type="match status" value="1"/>
</dbReference>
<dbReference type="PANTHER" id="PTHR14130:SF12">
    <property type="entry name" value="BARGIN-RELATED"/>
    <property type="match status" value="1"/>
</dbReference>
<comment type="caution">
    <text evidence="9">The sequence shown here is derived from an EMBL/GenBank/DDBJ whole genome shotgun (WGS) entry which is preliminary data.</text>
</comment>
<dbReference type="AlphaFoldDB" id="A0AAV7TCN0"/>
<dbReference type="Gene3D" id="1.10.555.10">
    <property type="entry name" value="Rho GTPase activation protein"/>
    <property type="match status" value="1"/>
</dbReference>
<dbReference type="PROSITE" id="PS50238">
    <property type="entry name" value="RHOGAP"/>
    <property type="match status" value="1"/>
</dbReference>
<feature type="coiled-coil region" evidence="5">
    <location>
        <begin position="180"/>
        <end position="207"/>
    </location>
</feature>
<evidence type="ECO:0000259" key="8">
    <source>
        <dbReference type="PROSITE" id="PS51021"/>
    </source>
</evidence>
<feature type="compositionally biased region" description="Pro residues" evidence="6">
    <location>
        <begin position="575"/>
        <end position="589"/>
    </location>
</feature>
<dbReference type="PANTHER" id="PTHR14130">
    <property type="entry name" value="3BP-1 RELATED RHOGAP"/>
    <property type="match status" value="1"/>
</dbReference>
<dbReference type="GO" id="GO:0007165">
    <property type="term" value="P:signal transduction"/>
    <property type="evidence" value="ECO:0007669"/>
    <property type="project" value="InterPro"/>
</dbReference>
<dbReference type="InterPro" id="IPR047165">
    <property type="entry name" value="RHG17/44/SH3BP1-like"/>
</dbReference>
<evidence type="ECO:0000256" key="6">
    <source>
        <dbReference type="SAM" id="MobiDB-lite"/>
    </source>
</evidence>
<evidence type="ECO:0000256" key="5">
    <source>
        <dbReference type="SAM" id="Coils"/>
    </source>
</evidence>